<gene>
    <name evidence="3" type="ORF">J2I48_04805</name>
</gene>
<dbReference type="Proteomes" id="UP000664795">
    <property type="component" value="Unassembled WGS sequence"/>
</dbReference>
<sequence length="273" mass="29808">MKTILLATDFSAGAHQAANFASQLANDQKATLVLLHAWQFWPDNPAKTGDFPLSATATRADSEAKLAQLAHELTKVFGMYTPIRCLAREGHARDVIRKVAMEEDADLLVMATVGTAPQTTRLMGSLATEMVTSTTLPMLLIPPVASYEGLKNTMLGIDLAHPPGVVAFDKVMAFARIFGSTLNVLCVSAKLDDPKTHEQAAKLRELLSRQPFTLTIQAEDDDLQDTLLAFAHSIQADLIMLLPQPHNWLMNLLVEGETQRMARLTNVPLLAIV</sequence>
<dbReference type="InterPro" id="IPR006016">
    <property type="entry name" value="UspA"/>
</dbReference>
<evidence type="ECO:0000256" key="1">
    <source>
        <dbReference type="ARBA" id="ARBA00008791"/>
    </source>
</evidence>
<proteinExistence type="inferred from homology"/>
<dbReference type="PRINTS" id="PR01438">
    <property type="entry name" value="UNVRSLSTRESS"/>
</dbReference>
<organism evidence="3 4">
    <name type="scientific">Fibrella aquatilis</name>
    <dbReference type="NCBI Taxonomy" id="2817059"/>
    <lineage>
        <taxon>Bacteria</taxon>
        <taxon>Pseudomonadati</taxon>
        <taxon>Bacteroidota</taxon>
        <taxon>Cytophagia</taxon>
        <taxon>Cytophagales</taxon>
        <taxon>Spirosomataceae</taxon>
        <taxon>Fibrella</taxon>
    </lineage>
</organism>
<comment type="caution">
    <text evidence="3">The sequence shown here is derived from an EMBL/GenBank/DDBJ whole genome shotgun (WGS) entry which is preliminary data.</text>
</comment>
<evidence type="ECO:0000313" key="3">
    <source>
        <dbReference type="EMBL" id="MBO0930301.1"/>
    </source>
</evidence>
<reference evidence="3 4" key="1">
    <citation type="submission" date="2021-03" db="EMBL/GenBank/DDBJ databases">
        <title>Fibrella sp. HMF5036 genome sequencing and assembly.</title>
        <authorList>
            <person name="Kang H."/>
            <person name="Kim H."/>
            <person name="Bae S."/>
            <person name="Joh K."/>
        </authorList>
    </citation>
    <scope>NUCLEOTIDE SEQUENCE [LARGE SCALE GENOMIC DNA]</scope>
    <source>
        <strain evidence="3 4">HMF5036</strain>
    </source>
</reference>
<name>A0A939G1T2_9BACT</name>
<keyword evidence="4" id="KW-1185">Reference proteome</keyword>
<protein>
    <submittedName>
        <fullName evidence="3">Universal stress protein</fullName>
    </submittedName>
</protein>
<evidence type="ECO:0000313" key="4">
    <source>
        <dbReference type="Proteomes" id="UP000664795"/>
    </source>
</evidence>
<dbReference type="Gene3D" id="3.40.50.620">
    <property type="entry name" value="HUPs"/>
    <property type="match status" value="2"/>
</dbReference>
<dbReference type="AlphaFoldDB" id="A0A939G1T2"/>
<dbReference type="EMBL" id="JAFMYU010000003">
    <property type="protein sequence ID" value="MBO0930301.1"/>
    <property type="molecule type" value="Genomic_DNA"/>
</dbReference>
<accession>A0A939G1T2</accession>
<dbReference type="InterPro" id="IPR014729">
    <property type="entry name" value="Rossmann-like_a/b/a_fold"/>
</dbReference>
<dbReference type="PANTHER" id="PTHR46268">
    <property type="entry name" value="STRESS RESPONSE PROTEIN NHAX"/>
    <property type="match status" value="1"/>
</dbReference>
<dbReference type="CDD" id="cd00293">
    <property type="entry name" value="USP-like"/>
    <property type="match status" value="1"/>
</dbReference>
<dbReference type="SUPFAM" id="SSF52402">
    <property type="entry name" value="Adenine nucleotide alpha hydrolases-like"/>
    <property type="match status" value="2"/>
</dbReference>
<comment type="similarity">
    <text evidence="1">Belongs to the universal stress protein A family.</text>
</comment>
<dbReference type="PANTHER" id="PTHR46268:SF6">
    <property type="entry name" value="UNIVERSAL STRESS PROTEIN UP12"/>
    <property type="match status" value="1"/>
</dbReference>
<dbReference type="RefSeq" id="WP_207334267.1">
    <property type="nucleotide sequence ID" value="NZ_JAFMYU010000003.1"/>
</dbReference>
<dbReference type="Pfam" id="PF00582">
    <property type="entry name" value="Usp"/>
    <property type="match status" value="1"/>
</dbReference>
<evidence type="ECO:0000259" key="2">
    <source>
        <dbReference type="Pfam" id="PF00582"/>
    </source>
</evidence>
<dbReference type="InterPro" id="IPR006015">
    <property type="entry name" value="Universal_stress_UspA"/>
</dbReference>
<feature type="domain" description="UspA" evidence="2">
    <location>
        <begin position="1"/>
        <end position="142"/>
    </location>
</feature>